<sequence length="65" mass="7729">MSLENLLEAEDHEELYQQFNKKDFVQTATKLEQVKDEVVISSLTRKKQLNILYSVLKIVYKRIDN</sequence>
<gene>
    <name evidence="1" type="ORF">CPELLU_LOCUS13022</name>
</gene>
<accession>A0A9N9I7B1</accession>
<protein>
    <submittedName>
        <fullName evidence="1">5719_t:CDS:1</fullName>
    </submittedName>
</protein>
<dbReference type="Proteomes" id="UP000789759">
    <property type="component" value="Unassembled WGS sequence"/>
</dbReference>
<dbReference type="EMBL" id="CAJVQA010013281">
    <property type="protein sequence ID" value="CAG8723133.1"/>
    <property type="molecule type" value="Genomic_DNA"/>
</dbReference>
<dbReference type="OrthoDB" id="2404385at2759"/>
<dbReference type="AlphaFoldDB" id="A0A9N9I7B1"/>
<evidence type="ECO:0000313" key="2">
    <source>
        <dbReference type="Proteomes" id="UP000789759"/>
    </source>
</evidence>
<keyword evidence="2" id="KW-1185">Reference proteome</keyword>
<proteinExistence type="predicted"/>
<reference evidence="1" key="1">
    <citation type="submission" date="2021-06" db="EMBL/GenBank/DDBJ databases">
        <authorList>
            <person name="Kallberg Y."/>
            <person name="Tangrot J."/>
            <person name="Rosling A."/>
        </authorList>
    </citation>
    <scope>NUCLEOTIDE SEQUENCE</scope>
    <source>
        <strain evidence="1">FL966</strain>
    </source>
</reference>
<evidence type="ECO:0000313" key="1">
    <source>
        <dbReference type="EMBL" id="CAG8723133.1"/>
    </source>
</evidence>
<comment type="caution">
    <text evidence="1">The sequence shown here is derived from an EMBL/GenBank/DDBJ whole genome shotgun (WGS) entry which is preliminary data.</text>
</comment>
<organism evidence="1 2">
    <name type="scientific">Cetraspora pellucida</name>
    <dbReference type="NCBI Taxonomy" id="1433469"/>
    <lineage>
        <taxon>Eukaryota</taxon>
        <taxon>Fungi</taxon>
        <taxon>Fungi incertae sedis</taxon>
        <taxon>Mucoromycota</taxon>
        <taxon>Glomeromycotina</taxon>
        <taxon>Glomeromycetes</taxon>
        <taxon>Diversisporales</taxon>
        <taxon>Gigasporaceae</taxon>
        <taxon>Cetraspora</taxon>
    </lineage>
</organism>
<name>A0A9N9I7B1_9GLOM</name>
<feature type="non-terminal residue" evidence="1">
    <location>
        <position position="65"/>
    </location>
</feature>